<name>A0A1B7TA81_9ASCO</name>
<dbReference type="Gene3D" id="3.40.50.720">
    <property type="entry name" value="NAD(P)-binding Rossmann-like Domain"/>
    <property type="match status" value="2"/>
</dbReference>
<comment type="caution">
    <text evidence="6">The sequence shown here is derived from an EMBL/GenBank/DDBJ whole genome shotgun (WGS) entry which is preliminary data.</text>
</comment>
<dbReference type="InterPro" id="IPR029752">
    <property type="entry name" value="D-isomer_DH_CS1"/>
</dbReference>
<proteinExistence type="inferred from homology"/>
<dbReference type="InterPro" id="IPR006139">
    <property type="entry name" value="D-isomer_2_OHA_DH_cat_dom"/>
</dbReference>
<comment type="similarity">
    <text evidence="1 3">Belongs to the D-isomer specific 2-hydroxyacid dehydrogenase family.</text>
</comment>
<dbReference type="FunFam" id="3.40.50.720:FF:000234">
    <property type="entry name" value="2-hydroxyacid dehydrogenase, putative"/>
    <property type="match status" value="1"/>
</dbReference>
<keyword evidence="2 3" id="KW-0560">Oxidoreductase</keyword>
<dbReference type="GO" id="GO:0051287">
    <property type="term" value="F:NAD binding"/>
    <property type="evidence" value="ECO:0007669"/>
    <property type="project" value="InterPro"/>
</dbReference>
<dbReference type="InterPro" id="IPR029753">
    <property type="entry name" value="D-isomer_DH_CS"/>
</dbReference>
<dbReference type="GO" id="GO:0030267">
    <property type="term" value="F:glyoxylate reductase (NADPH) activity"/>
    <property type="evidence" value="ECO:0007669"/>
    <property type="project" value="TreeGrafter"/>
</dbReference>
<dbReference type="Proteomes" id="UP000092321">
    <property type="component" value="Unassembled WGS sequence"/>
</dbReference>
<dbReference type="PROSITE" id="PS00671">
    <property type="entry name" value="D_2_HYDROXYACID_DH_3"/>
    <property type="match status" value="1"/>
</dbReference>
<reference evidence="7" key="1">
    <citation type="journal article" date="2016" name="Proc. Natl. Acad. Sci. U.S.A.">
        <title>Comparative genomics of biotechnologically important yeasts.</title>
        <authorList>
            <person name="Riley R."/>
            <person name="Haridas S."/>
            <person name="Wolfe K.H."/>
            <person name="Lopes M.R."/>
            <person name="Hittinger C.T."/>
            <person name="Goeker M."/>
            <person name="Salamov A.A."/>
            <person name="Wisecaver J.H."/>
            <person name="Long T.M."/>
            <person name="Calvey C.H."/>
            <person name="Aerts A.L."/>
            <person name="Barry K.W."/>
            <person name="Choi C."/>
            <person name="Clum A."/>
            <person name="Coughlan A.Y."/>
            <person name="Deshpande S."/>
            <person name="Douglass A.P."/>
            <person name="Hanson S.J."/>
            <person name="Klenk H.-P."/>
            <person name="LaButti K.M."/>
            <person name="Lapidus A."/>
            <person name="Lindquist E.A."/>
            <person name="Lipzen A.M."/>
            <person name="Meier-Kolthoff J.P."/>
            <person name="Ohm R.A."/>
            <person name="Otillar R.P."/>
            <person name="Pangilinan J.L."/>
            <person name="Peng Y."/>
            <person name="Rokas A."/>
            <person name="Rosa C.A."/>
            <person name="Scheuner C."/>
            <person name="Sibirny A.A."/>
            <person name="Slot J.C."/>
            <person name="Stielow J.B."/>
            <person name="Sun H."/>
            <person name="Kurtzman C.P."/>
            <person name="Blackwell M."/>
            <person name="Grigoriev I.V."/>
            <person name="Jeffries T.W."/>
        </authorList>
    </citation>
    <scope>NUCLEOTIDE SEQUENCE [LARGE SCALE GENOMIC DNA]</scope>
    <source>
        <strain evidence="7">NRRL Y-1626</strain>
    </source>
</reference>
<feature type="domain" description="D-isomer specific 2-hydroxyacid dehydrogenase NAD-binding" evidence="5">
    <location>
        <begin position="130"/>
        <end position="307"/>
    </location>
</feature>
<evidence type="ECO:0000256" key="3">
    <source>
        <dbReference type="RuleBase" id="RU003719"/>
    </source>
</evidence>
<dbReference type="OrthoDB" id="9991913at2759"/>
<dbReference type="InterPro" id="IPR050223">
    <property type="entry name" value="D-isomer_2-hydroxyacid_DH"/>
</dbReference>
<evidence type="ECO:0000313" key="7">
    <source>
        <dbReference type="Proteomes" id="UP000092321"/>
    </source>
</evidence>
<dbReference type="Pfam" id="PF00389">
    <property type="entry name" value="2-Hacid_dh"/>
    <property type="match status" value="1"/>
</dbReference>
<dbReference type="PROSITE" id="PS00065">
    <property type="entry name" value="D_2_HYDROXYACID_DH_1"/>
    <property type="match status" value="1"/>
</dbReference>
<dbReference type="PANTHER" id="PTHR10996:SF257">
    <property type="entry name" value="GLYOXYLATE REDUCTASE 1"/>
    <property type="match status" value="1"/>
</dbReference>
<dbReference type="Pfam" id="PF02826">
    <property type="entry name" value="2-Hacid_dh_C"/>
    <property type="match status" value="1"/>
</dbReference>
<evidence type="ECO:0000259" key="5">
    <source>
        <dbReference type="Pfam" id="PF02826"/>
    </source>
</evidence>
<dbReference type="EMBL" id="LXPE01000061">
    <property type="protein sequence ID" value="OBA25623.1"/>
    <property type="molecule type" value="Genomic_DNA"/>
</dbReference>
<organism evidence="6 7">
    <name type="scientific">Hanseniaspora valbyensis NRRL Y-1626</name>
    <dbReference type="NCBI Taxonomy" id="766949"/>
    <lineage>
        <taxon>Eukaryota</taxon>
        <taxon>Fungi</taxon>
        <taxon>Dikarya</taxon>
        <taxon>Ascomycota</taxon>
        <taxon>Saccharomycotina</taxon>
        <taxon>Saccharomycetes</taxon>
        <taxon>Saccharomycodales</taxon>
        <taxon>Saccharomycodaceae</taxon>
        <taxon>Hanseniaspora</taxon>
    </lineage>
</organism>
<keyword evidence="7" id="KW-1185">Reference proteome</keyword>
<accession>A0A1B7TA81</accession>
<gene>
    <name evidence="6" type="ORF">HANVADRAFT_53790</name>
</gene>
<evidence type="ECO:0000313" key="6">
    <source>
        <dbReference type="EMBL" id="OBA25623.1"/>
    </source>
</evidence>
<protein>
    <submittedName>
        <fullName evidence="6">Glyoxylate reductase</fullName>
    </submittedName>
</protein>
<sequence>MSGNSIKQTVLRIGDIRYAQSKWETFSQSYNVISLNSKEHGNTTRASFIKDLDSGKYDNVVGITRTFPSVSLTGRFDSELISHLPKSIKFICHNGAGYDQVDAVACAERGIQVGNVPHLVNDPTSDTHVFLLLGALRNFKNGIMRINEGKWNENCPPGFDPIEKPVVGVLGLGGIGRDVVKKLKPFGFKKFIYHNRNKLSEELEEGCEWVPFDELLAKADILNVCIPLNPHTKHIINKEAFDKMKKGVIIVNTARGAVIDEAEMVNQLKNGKIAAVGMDVFEHEPDVTLENNELISMSNVFALPHQGTNSFHTIQAMEEDVVDNALGYLTNGKLVNLVPEMKGTFY</sequence>
<evidence type="ECO:0000259" key="4">
    <source>
        <dbReference type="Pfam" id="PF00389"/>
    </source>
</evidence>
<dbReference type="InterPro" id="IPR006140">
    <property type="entry name" value="D-isomer_DH_NAD-bd"/>
</dbReference>
<dbReference type="GO" id="GO:0016618">
    <property type="term" value="F:hydroxypyruvate reductase [NAD(P)H] activity"/>
    <property type="evidence" value="ECO:0007669"/>
    <property type="project" value="TreeGrafter"/>
</dbReference>
<evidence type="ECO:0000256" key="2">
    <source>
        <dbReference type="ARBA" id="ARBA00023002"/>
    </source>
</evidence>
<dbReference type="AlphaFoldDB" id="A0A1B7TA81"/>
<dbReference type="CDD" id="cd12168">
    <property type="entry name" value="Mand_dh_like"/>
    <property type="match status" value="1"/>
</dbReference>
<evidence type="ECO:0000256" key="1">
    <source>
        <dbReference type="ARBA" id="ARBA00005854"/>
    </source>
</evidence>
<dbReference type="PANTHER" id="PTHR10996">
    <property type="entry name" value="2-HYDROXYACID DEHYDROGENASE-RELATED"/>
    <property type="match status" value="1"/>
</dbReference>
<dbReference type="SUPFAM" id="SSF51735">
    <property type="entry name" value="NAD(P)-binding Rossmann-fold domains"/>
    <property type="match status" value="1"/>
</dbReference>
<feature type="domain" description="D-isomer specific 2-hydroxyacid dehydrogenase catalytic" evidence="4">
    <location>
        <begin position="73"/>
        <end position="338"/>
    </location>
</feature>
<dbReference type="SUPFAM" id="SSF52283">
    <property type="entry name" value="Formate/glycerate dehydrogenase catalytic domain-like"/>
    <property type="match status" value="1"/>
</dbReference>
<dbReference type="GO" id="GO:0005829">
    <property type="term" value="C:cytosol"/>
    <property type="evidence" value="ECO:0007669"/>
    <property type="project" value="TreeGrafter"/>
</dbReference>
<dbReference type="InterPro" id="IPR036291">
    <property type="entry name" value="NAD(P)-bd_dom_sf"/>
</dbReference>